<dbReference type="CDD" id="cd03789">
    <property type="entry name" value="GT9_LPS_heptosyltransferase"/>
    <property type="match status" value="1"/>
</dbReference>
<dbReference type="GO" id="GO:0008713">
    <property type="term" value="F:ADP-heptose-lipopolysaccharide heptosyltransferase activity"/>
    <property type="evidence" value="ECO:0007669"/>
    <property type="project" value="TreeGrafter"/>
</dbReference>
<gene>
    <name evidence="3" type="ORF">PI95_001210</name>
</gene>
<reference evidence="3 4" key="1">
    <citation type="journal article" date="2015" name="Genome Announc.">
        <title>Draft Genome Sequence of Cyanobacterium Hassallia byssoidea Strain VB512170, Isolated from Monuments in India.</title>
        <authorList>
            <person name="Singh D."/>
            <person name="Chandrababunaidu M.M."/>
            <person name="Panda A."/>
            <person name="Sen D."/>
            <person name="Bhattacharyya S."/>
            <person name="Adhikary S.P."/>
            <person name="Tripathy S."/>
        </authorList>
    </citation>
    <scope>NUCLEOTIDE SEQUENCE [LARGE SCALE GENOMIC DNA]</scope>
    <source>
        <strain evidence="3 4">VB512170</strain>
    </source>
</reference>
<keyword evidence="4" id="KW-1185">Reference proteome</keyword>
<dbReference type="PANTHER" id="PTHR30160">
    <property type="entry name" value="TETRAACYLDISACCHARIDE 4'-KINASE-RELATED"/>
    <property type="match status" value="1"/>
</dbReference>
<proteinExistence type="predicted"/>
<evidence type="ECO:0000313" key="3">
    <source>
        <dbReference type="EMBL" id="NEU71233.1"/>
    </source>
</evidence>
<accession>A0A846H1R5</accession>
<dbReference type="Pfam" id="PF01075">
    <property type="entry name" value="Glyco_transf_9"/>
    <property type="match status" value="1"/>
</dbReference>
<dbReference type="GO" id="GO:0005829">
    <property type="term" value="C:cytosol"/>
    <property type="evidence" value="ECO:0007669"/>
    <property type="project" value="TreeGrafter"/>
</dbReference>
<dbReference type="PANTHER" id="PTHR30160:SF7">
    <property type="entry name" value="ADP-HEPTOSE--LPS HEPTOSYLTRANSFERASE 2"/>
    <property type="match status" value="1"/>
</dbReference>
<dbReference type="InterPro" id="IPR002201">
    <property type="entry name" value="Glyco_trans_9"/>
</dbReference>
<evidence type="ECO:0000256" key="2">
    <source>
        <dbReference type="ARBA" id="ARBA00022679"/>
    </source>
</evidence>
<dbReference type="RefSeq" id="WP_039748772.1">
    <property type="nucleotide sequence ID" value="NZ_JTCM02000002.1"/>
</dbReference>
<evidence type="ECO:0000256" key="1">
    <source>
        <dbReference type="ARBA" id="ARBA00022676"/>
    </source>
</evidence>
<dbReference type="Proteomes" id="UP000031549">
    <property type="component" value="Unassembled WGS sequence"/>
</dbReference>
<keyword evidence="2 3" id="KW-0808">Transferase</keyword>
<keyword evidence="1" id="KW-0328">Glycosyltransferase</keyword>
<dbReference type="GO" id="GO:0009244">
    <property type="term" value="P:lipopolysaccharide core region biosynthetic process"/>
    <property type="evidence" value="ECO:0007669"/>
    <property type="project" value="TreeGrafter"/>
</dbReference>
<name>A0A846H1R5_9CYAN</name>
<dbReference type="EMBL" id="JTCM02000002">
    <property type="protein sequence ID" value="NEU71233.1"/>
    <property type="molecule type" value="Genomic_DNA"/>
</dbReference>
<dbReference type="Gene3D" id="3.40.50.2000">
    <property type="entry name" value="Glycogen Phosphorylase B"/>
    <property type="match status" value="2"/>
</dbReference>
<protein>
    <submittedName>
        <fullName evidence="3">Glycosyltransferase family 9 protein</fullName>
    </submittedName>
</protein>
<dbReference type="AlphaFoldDB" id="A0A846H1R5"/>
<dbReference type="SUPFAM" id="SSF53756">
    <property type="entry name" value="UDP-Glycosyltransferase/glycogen phosphorylase"/>
    <property type="match status" value="1"/>
</dbReference>
<evidence type="ECO:0000313" key="4">
    <source>
        <dbReference type="Proteomes" id="UP000031549"/>
    </source>
</evidence>
<organism evidence="3 4">
    <name type="scientific">Hassallia byssoidea VB512170</name>
    <dbReference type="NCBI Taxonomy" id="1304833"/>
    <lineage>
        <taxon>Bacteria</taxon>
        <taxon>Bacillati</taxon>
        <taxon>Cyanobacteriota</taxon>
        <taxon>Cyanophyceae</taxon>
        <taxon>Nostocales</taxon>
        <taxon>Tolypothrichaceae</taxon>
        <taxon>Hassallia</taxon>
    </lineage>
</organism>
<comment type="caution">
    <text evidence="3">The sequence shown here is derived from an EMBL/GenBank/DDBJ whole genome shotgun (WGS) entry which is preliminary data.</text>
</comment>
<sequence>MRIVALVPGSIGDQILFFPTLDDLKRSLPSALIDVVTEPRSKVAYRVSKSVDQVLTFDFQDRNSLADWGNLVGMIRDREYDVAIVLGQSWLIGLILWLTGIPTRIGYQGKGSAFLTNPVSLKQSQYTAAMYHDLLKGLGIQSTCPDLTVNIPLADIDWAEKEQKRLGVHETGYILIYGGSSQLAQSKSANEVYPVESWLQIIQNFRSKQPEMPVVVVKQAEDELVPRRGAACLVTSLESSQKDVKITYPDDIGKLAAMIGGANLMLCTDSAPMHLSVAVQTYTIALFGDTEPAKLLPKSDKFLAIKSLTGRIADISPDTVLQKVWGG</sequence>
<dbReference type="InterPro" id="IPR051199">
    <property type="entry name" value="LPS_LOS_Heptosyltrfase"/>
</dbReference>